<dbReference type="Proteomes" id="UP001374579">
    <property type="component" value="Unassembled WGS sequence"/>
</dbReference>
<protein>
    <recommendedName>
        <fullName evidence="3">Sulfotransferase domain-containing protein</fullName>
    </recommendedName>
</protein>
<comment type="similarity">
    <text evidence="1">Belongs to the sulfotransferase 1 family.</text>
</comment>
<dbReference type="InterPro" id="IPR000863">
    <property type="entry name" value="Sulfotransferase_dom"/>
</dbReference>
<name>A0AAN9BN55_9CAEN</name>
<evidence type="ECO:0000259" key="3">
    <source>
        <dbReference type="Pfam" id="PF00685"/>
    </source>
</evidence>
<organism evidence="4 5">
    <name type="scientific">Littorina saxatilis</name>
    <dbReference type="NCBI Taxonomy" id="31220"/>
    <lineage>
        <taxon>Eukaryota</taxon>
        <taxon>Metazoa</taxon>
        <taxon>Spiralia</taxon>
        <taxon>Lophotrochozoa</taxon>
        <taxon>Mollusca</taxon>
        <taxon>Gastropoda</taxon>
        <taxon>Caenogastropoda</taxon>
        <taxon>Littorinimorpha</taxon>
        <taxon>Littorinoidea</taxon>
        <taxon>Littorinidae</taxon>
        <taxon>Littorina</taxon>
    </lineage>
</organism>
<keyword evidence="2" id="KW-0808">Transferase</keyword>
<keyword evidence="5" id="KW-1185">Reference proteome</keyword>
<dbReference type="InterPro" id="IPR027417">
    <property type="entry name" value="P-loop_NTPase"/>
</dbReference>
<evidence type="ECO:0000313" key="4">
    <source>
        <dbReference type="EMBL" id="KAK7108099.1"/>
    </source>
</evidence>
<comment type="caution">
    <text evidence="4">The sequence shown here is derived from an EMBL/GenBank/DDBJ whole genome shotgun (WGS) entry which is preliminary data.</text>
</comment>
<dbReference type="EMBL" id="JBAMIC010000004">
    <property type="protein sequence ID" value="KAK7108099.1"/>
    <property type="molecule type" value="Genomic_DNA"/>
</dbReference>
<evidence type="ECO:0000256" key="1">
    <source>
        <dbReference type="ARBA" id="ARBA00005771"/>
    </source>
</evidence>
<dbReference type="PANTHER" id="PTHR11783">
    <property type="entry name" value="SULFOTRANSFERASE SULT"/>
    <property type="match status" value="1"/>
</dbReference>
<dbReference type="AlphaFoldDB" id="A0AAN9BN55"/>
<dbReference type="Gene3D" id="3.40.50.300">
    <property type="entry name" value="P-loop containing nucleotide triphosphate hydrolases"/>
    <property type="match status" value="1"/>
</dbReference>
<proteinExistence type="inferred from homology"/>
<reference evidence="4 5" key="1">
    <citation type="submission" date="2024-02" db="EMBL/GenBank/DDBJ databases">
        <title>Chromosome-scale genome assembly of the rough periwinkle Littorina saxatilis.</title>
        <authorList>
            <person name="De Jode A."/>
            <person name="Faria R."/>
            <person name="Formenti G."/>
            <person name="Sims Y."/>
            <person name="Smith T.P."/>
            <person name="Tracey A."/>
            <person name="Wood J.M.D."/>
            <person name="Zagrodzka Z.B."/>
            <person name="Johannesson K."/>
            <person name="Butlin R.K."/>
            <person name="Leder E.H."/>
        </authorList>
    </citation>
    <scope>NUCLEOTIDE SEQUENCE [LARGE SCALE GENOMIC DNA]</scope>
    <source>
        <strain evidence="4">Snail1</strain>
        <tissue evidence="4">Muscle</tissue>
    </source>
</reference>
<evidence type="ECO:0000256" key="2">
    <source>
        <dbReference type="ARBA" id="ARBA00022679"/>
    </source>
</evidence>
<evidence type="ECO:0000313" key="5">
    <source>
        <dbReference type="Proteomes" id="UP001374579"/>
    </source>
</evidence>
<dbReference type="SUPFAM" id="SSF52540">
    <property type="entry name" value="P-loop containing nucleoside triphosphate hydrolases"/>
    <property type="match status" value="1"/>
</dbReference>
<dbReference type="Pfam" id="PF00685">
    <property type="entry name" value="Sulfotransfer_1"/>
    <property type="match status" value="1"/>
</dbReference>
<sequence>MLENNPQYLIKREANIFRALLTKTFSPIWLRTFHPSALCFTADTKKNQLRCVHEPIASTLGESFSTSMGEGDQKDGGEVVIMRSGAGHSLCYLKMDGVLYPPMPGYSSHLKRVQDFPCRKDDVWIFGYPKSGNHWLWEMVNMVLKNKPEFEKDIMERFLVDFEDLQSPDLTRDSQRVLVSHLPLQHAPRGVFQKEGVKVIYVLRNPKDAVVSAYNHLASVTDDFRRLSFSDFLGLFMDGNVYYGDWYEHVTSWYLRSQGNRNILIVKYEDMKRDLLKEVTRVAAFFKKPLDLDTAESIAHACTFTRMKSCKRECNEKWREDGLIHSVYRKGQVGDWRNWFSPEEDEEFNRRHKERMACCADLTIDFVLNE</sequence>
<accession>A0AAN9BN55</accession>
<gene>
    <name evidence="4" type="ORF">V1264_015895</name>
</gene>
<feature type="domain" description="Sulfotransferase" evidence="3">
    <location>
        <begin position="120"/>
        <end position="357"/>
    </location>
</feature>
<dbReference type="GO" id="GO:0008146">
    <property type="term" value="F:sulfotransferase activity"/>
    <property type="evidence" value="ECO:0007669"/>
    <property type="project" value="InterPro"/>
</dbReference>